<name>A0A3D9KT79_9BACL</name>
<sequence>MPLRQIVFSLLLFASLLIAAYCLDSHIVDNPGVEPHDPLPSGYFTQHSNEPKEPAPFLPREYIRIKK</sequence>
<accession>A0A3D9KT79</accession>
<dbReference type="AlphaFoldDB" id="A0A3D9KT79"/>
<organism evidence="1 2">
    <name type="scientific">Cohnella phaseoli</name>
    <dbReference type="NCBI Taxonomy" id="456490"/>
    <lineage>
        <taxon>Bacteria</taxon>
        <taxon>Bacillati</taxon>
        <taxon>Bacillota</taxon>
        <taxon>Bacilli</taxon>
        <taxon>Bacillales</taxon>
        <taxon>Paenibacillaceae</taxon>
        <taxon>Cohnella</taxon>
    </lineage>
</organism>
<proteinExistence type="predicted"/>
<dbReference type="Proteomes" id="UP000256977">
    <property type="component" value="Unassembled WGS sequence"/>
</dbReference>
<evidence type="ECO:0000313" key="1">
    <source>
        <dbReference type="EMBL" id="RED89208.1"/>
    </source>
</evidence>
<protein>
    <submittedName>
        <fullName evidence="1">Uncharacterized protein</fullName>
    </submittedName>
</protein>
<comment type="caution">
    <text evidence="1">The sequence shown here is derived from an EMBL/GenBank/DDBJ whole genome shotgun (WGS) entry which is preliminary data.</text>
</comment>
<gene>
    <name evidence="1" type="ORF">DFP98_101179</name>
</gene>
<evidence type="ECO:0000313" key="2">
    <source>
        <dbReference type="Proteomes" id="UP000256977"/>
    </source>
</evidence>
<keyword evidence="2" id="KW-1185">Reference proteome</keyword>
<dbReference type="EMBL" id="QRDZ01000001">
    <property type="protein sequence ID" value="RED89208.1"/>
    <property type="molecule type" value="Genomic_DNA"/>
</dbReference>
<reference evidence="1 2" key="1">
    <citation type="submission" date="2018-07" db="EMBL/GenBank/DDBJ databases">
        <title>Genomic Encyclopedia of Type Strains, Phase III (KMG-III): the genomes of soil and plant-associated and newly described type strains.</title>
        <authorList>
            <person name="Whitman W."/>
        </authorList>
    </citation>
    <scope>NUCLEOTIDE SEQUENCE [LARGE SCALE GENOMIC DNA]</scope>
    <source>
        <strain evidence="1 2">CECT 7287</strain>
    </source>
</reference>